<evidence type="ECO:0000313" key="1">
    <source>
        <dbReference type="EMBL" id="CDW53590.1"/>
    </source>
</evidence>
<reference evidence="1" key="1">
    <citation type="submission" date="2014-01" db="EMBL/GenBank/DDBJ databases">
        <authorList>
            <person name="Aslett M."/>
        </authorList>
    </citation>
    <scope>NUCLEOTIDE SEQUENCE</scope>
</reference>
<accession>A0A077Z4E7</accession>
<dbReference type="EMBL" id="HG805860">
    <property type="protein sequence ID" value="CDW53590.1"/>
    <property type="molecule type" value="Genomic_DNA"/>
</dbReference>
<keyword evidence="2" id="KW-1185">Reference proteome</keyword>
<gene>
    <name evidence="1" type="ORF">TTRE_0000185501</name>
</gene>
<sequence length="364" mass="42036">MSTESDVLLWAQYRLDNVRPISNLAFSFRQPSLFGQFGWNKLRSGELFVTRWKSLVSYSPNSIEIHGKSQPFIAFLNRLSASEPDLKLFFSQTCYLALYSCDIKWAELVTIMLFSPGLSIMELIDCPEFLFSELRLQLRFLRLSGTDAMKLSTFKELRVVMNCVELLALQELDCDLGSVDADFLDSLGRYFPNMKYFFLDWNIVSPAFMYDESTVDILEAVAALFRKLKLTFFGLLIYCPDEEIRQDVEKLRKYLESVNVKVKLEAFSCTLELNAPDNFMLAVIGERANSYVKRLFETVVCGKVSRPDLRHFAYIIDREPLLMHDSVVQFGGFDESQVREEFSRRTEAVWLPSELQNGLKSLNN</sequence>
<organism evidence="1 2">
    <name type="scientific">Trichuris trichiura</name>
    <name type="common">Whipworm</name>
    <name type="synonym">Trichocephalus trichiurus</name>
    <dbReference type="NCBI Taxonomy" id="36087"/>
    <lineage>
        <taxon>Eukaryota</taxon>
        <taxon>Metazoa</taxon>
        <taxon>Ecdysozoa</taxon>
        <taxon>Nematoda</taxon>
        <taxon>Enoplea</taxon>
        <taxon>Dorylaimia</taxon>
        <taxon>Trichinellida</taxon>
        <taxon>Trichuridae</taxon>
        <taxon>Trichuris</taxon>
    </lineage>
</organism>
<dbReference type="AlphaFoldDB" id="A0A077Z4E7"/>
<name>A0A077Z4E7_TRITR</name>
<protein>
    <submittedName>
        <fullName evidence="1">Uncharacterized protein</fullName>
    </submittedName>
</protein>
<dbReference type="Proteomes" id="UP000030665">
    <property type="component" value="Unassembled WGS sequence"/>
</dbReference>
<reference evidence="1" key="2">
    <citation type="submission" date="2014-03" db="EMBL/GenBank/DDBJ databases">
        <title>The whipworm genome and dual-species transcriptomics of an intimate host-pathogen interaction.</title>
        <authorList>
            <person name="Foth B.J."/>
            <person name="Tsai I.J."/>
            <person name="Reid A.J."/>
            <person name="Bancroft A.J."/>
            <person name="Nichol S."/>
            <person name="Tracey A."/>
            <person name="Holroyd N."/>
            <person name="Cotton J.A."/>
            <person name="Stanley E.J."/>
            <person name="Zarowiecki M."/>
            <person name="Liu J.Z."/>
            <person name="Huckvale T."/>
            <person name="Cooper P.J."/>
            <person name="Grencis R.K."/>
            <person name="Berriman M."/>
        </authorList>
    </citation>
    <scope>NUCLEOTIDE SEQUENCE [LARGE SCALE GENOMIC DNA]</scope>
</reference>
<proteinExistence type="predicted"/>
<evidence type="ECO:0000313" key="2">
    <source>
        <dbReference type="Proteomes" id="UP000030665"/>
    </source>
</evidence>
<dbReference type="OrthoDB" id="10318062at2759"/>
<dbReference type="STRING" id="36087.A0A077Z4E7"/>